<sequence length="196" mass="22780">MTMQEQRLFDDSGRLLASYWKNWLPVAQQRQLWPQLQQLPWQQPLLQMFGKRHRIPRQQCYLGQPGCAYRYSGMLLEPEPFDETLTQLTHRLNDFGGWRFNAVLANHYRDGNDKMGWHRDNEPELGSTPDLAIVSLGQSRSLRLRWQIGPSKGITLTAGSLLWLPAGVYHSLGSSTAQQARISLTFRQVIPHYHRR</sequence>
<feature type="binding site" evidence="1">
    <location>
        <position position="118"/>
    </location>
    <ligand>
        <name>2-oxoglutarate</name>
        <dbReference type="ChEBI" id="CHEBI:16810"/>
    </ligand>
</feature>
<dbReference type="SUPFAM" id="SSF51197">
    <property type="entry name" value="Clavaminate synthase-like"/>
    <property type="match status" value="1"/>
</dbReference>
<dbReference type="Gene3D" id="2.60.120.590">
    <property type="entry name" value="Alpha-ketoglutarate-dependent dioxygenase AlkB-like"/>
    <property type="match status" value="1"/>
</dbReference>
<evidence type="ECO:0000313" key="3">
    <source>
        <dbReference type="EMBL" id="QIZ78771.1"/>
    </source>
</evidence>
<keyword evidence="4" id="KW-1185">Reference proteome</keyword>
<dbReference type="InterPro" id="IPR005123">
    <property type="entry name" value="Oxoglu/Fe-dep_dioxygenase_dom"/>
</dbReference>
<feature type="binding site" evidence="1">
    <location>
        <position position="170"/>
    </location>
    <ligand>
        <name>2-oxoglutarate</name>
        <dbReference type="ChEBI" id="CHEBI:16810"/>
    </ligand>
</feature>
<dbReference type="AlphaFoldDB" id="A0A6H1UI60"/>
<dbReference type="RefSeq" id="WP_168663055.1">
    <property type="nucleotide sequence ID" value="NZ_CP051180.1"/>
</dbReference>
<dbReference type="InterPro" id="IPR037151">
    <property type="entry name" value="AlkB-like_sf"/>
</dbReference>
<evidence type="ECO:0000256" key="1">
    <source>
        <dbReference type="PIRSR" id="PIRSR632852-1"/>
    </source>
</evidence>
<dbReference type="GO" id="GO:0035516">
    <property type="term" value="F:broad specificity oxidative DNA demethylase activity"/>
    <property type="evidence" value="ECO:0007669"/>
    <property type="project" value="TreeGrafter"/>
</dbReference>
<organism evidence="3 4">
    <name type="scientific">Ferrimonas lipolytica</name>
    <dbReference type="NCBI Taxonomy" id="2724191"/>
    <lineage>
        <taxon>Bacteria</taxon>
        <taxon>Pseudomonadati</taxon>
        <taxon>Pseudomonadota</taxon>
        <taxon>Gammaproteobacteria</taxon>
        <taxon>Alteromonadales</taxon>
        <taxon>Ferrimonadaceae</taxon>
        <taxon>Ferrimonas</taxon>
    </lineage>
</organism>
<dbReference type="GO" id="GO:0051747">
    <property type="term" value="F:cytosine C-5 DNA demethylase activity"/>
    <property type="evidence" value="ECO:0007669"/>
    <property type="project" value="TreeGrafter"/>
</dbReference>
<feature type="binding site" evidence="1">
    <location>
        <begin position="49"/>
        <end position="51"/>
    </location>
    <ligand>
        <name>substrate</name>
    </ligand>
</feature>
<dbReference type="PANTHER" id="PTHR31573:SF1">
    <property type="entry name" value="DNA OXIDATIVE DEMETHYLASE ALKBH2"/>
    <property type="match status" value="1"/>
</dbReference>
<dbReference type="PANTHER" id="PTHR31573">
    <property type="entry name" value="ALPHA-KETOGLUTARATE-DEPENDENT DIOXYGENASE ALKB HOMOLOG 2"/>
    <property type="match status" value="1"/>
</dbReference>
<dbReference type="Proteomes" id="UP000501602">
    <property type="component" value="Chromosome"/>
</dbReference>
<proteinExistence type="predicted"/>
<feature type="domain" description="Fe2OG dioxygenase" evidence="2">
    <location>
        <begin position="99"/>
        <end position="190"/>
    </location>
</feature>
<feature type="binding site" evidence="1">
    <location>
        <position position="185"/>
    </location>
    <ligand>
        <name>2-oxoglutarate</name>
        <dbReference type="ChEBI" id="CHEBI:16810"/>
    </ligand>
</feature>
<feature type="binding site" evidence="1">
    <location>
        <begin position="69"/>
        <end position="71"/>
    </location>
    <ligand>
        <name>substrate</name>
    </ligand>
</feature>
<dbReference type="GO" id="GO:0008198">
    <property type="term" value="F:ferrous iron binding"/>
    <property type="evidence" value="ECO:0007669"/>
    <property type="project" value="TreeGrafter"/>
</dbReference>
<accession>A0A6H1UI60</accession>
<evidence type="ECO:0000259" key="2">
    <source>
        <dbReference type="PROSITE" id="PS51471"/>
    </source>
</evidence>
<dbReference type="PROSITE" id="PS51471">
    <property type="entry name" value="FE2OG_OXY"/>
    <property type="match status" value="1"/>
</dbReference>
<gene>
    <name evidence="3" type="ORF">HER31_00990</name>
</gene>
<feature type="binding site" evidence="1">
    <location>
        <position position="106"/>
    </location>
    <ligand>
        <name>2-oxoglutarate</name>
        <dbReference type="ChEBI" id="CHEBI:16810"/>
    </ligand>
</feature>
<keyword evidence="3" id="KW-0223">Dioxygenase</keyword>
<protein>
    <submittedName>
        <fullName evidence="3">Alpha-ketoglutarate-dependent dioxygenase AlkB</fullName>
    </submittedName>
</protein>
<dbReference type="Pfam" id="PF13532">
    <property type="entry name" value="2OG-FeII_Oxy_2"/>
    <property type="match status" value="1"/>
</dbReference>
<dbReference type="InterPro" id="IPR027450">
    <property type="entry name" value="AlkB-like"/>
</dbReference>
<name>A0A6H1UI60_9GAMM</name>
<keyword evidence="3" id="KW-0560">Oxidoreductase</keyword>
<dbReference type="KEGG" id="fes:HER31_00990"/>
<feature type="binding site" evidence="1">
    <location>
        <position position="108"/>
    </location>
    <ligand>
        <name>2-oxoglutarate</name>
        <dbReference type="ChEBI" id="CHEBI:16810"/>
    </ligand>
</feature>
<feature type="binding site" evidence="1">
    <location>
        <position position="187"/>
    </location>
    <ligand>
        <name>2-oxoglutarate</name>
        <dbReference type="ChEBI" id="CHEBI:16810"/>
    </ligand>
</feature>
<dbReference type="EMBL" id="CP051180">
    <property type="protein sequence ID" value="QIZ78771.1"/>
    <property type="molecule type" value="Genomic_DNA"/>
</dbReference>
<evidence type="ECO:0000313" key="4">
    <source>
        <dbReference type="Proteomes" id="UP000501602"/>
    </source>
</evidence>
<dbReference type="GO" id="GO:0006307">
    <property type="term" value="P:DNA alkylation repair"/>
    <property type="evidence" value="ECO:0007669"/>
    <property type="project" value="TreeGrafter"/>
</dbReference>
<reference evidence="3 4" key="1">
    <citation type="submission" date="2020-04" db="EMBL/GenBank/DDBJ databases">
        <title>Ferrimonas sp. S7 isolated from sea water.</title>
        <authorList>
            <person name="Bae S.S."/>
            <person name="Baek K."/>
        </authorList>
    </citation>
    <scope>NUCLEOTIDE SEQUENCE [LARGE SCALE GENOMIC DNA]</scope>
    <source>
        <strain evidence="3 4">S7</strain>
    </source>
</reference>
<dbReference type="InterPro" id="IPR032852">
    <property type="entry name" value="ALKBH2"/>
</dbReference>
<feature type="binding site" evidence="1">
    <location>
        <position position="181"/>
    </location>
    <ligand>
        <name>2-oxoglutarate</name>
        <dbReference type="ChEBI" id="CHEBI:16810"/>
    </ligand>
</feature>